<name>A0A1G2QFH9_9BACT</name>
<organism evidence="2 3">
    <name type="scientific">Candidatus Vogelbacteria bacterium RIFOXYD1_FULL_46_19</name>
    <dbReference type="NCBI Taxonomy" id="1802439"/>
    <lineage>
        <taxon>Bacteria</taxon>
        <taxon>Candidatus Vogeliibacteriota</taxon>
    </lineage>
</organism>
<dbReference type="SUPFAM" id="SSF53335">
    <property type="entry name" value="S-adenosyl-L-methionine-dependent methyltransferases"/>
    <property type="match status" value="1"/>
</dbReference>
<evidence type="ECO:0000259" key="1">
    <source>
        <dbReference type="Pfam" id="PF03848"/>
    </source>
</evidence>
<reference evidence="2 3" key="1">
    <citation type="journal article" date="2016" name="Nat. Commun.">
        <title>Thousands of microbial genomes shed light on interconnected biogeochemical processes in an aquifer system.</title>
        <authorList>
            <person name="Anantharaman K."/>
            <person name="Brown C.T."/>
            <person name="Hug L.A."/>
            <person name="Sharon I."/>
            <person name="Castelle C.J."/>
            <person name="Probst A.J."/>
            <person name="Thomas B.C."/>
            <person name="Singh A."/>
            <person name="Wilkins M.J."/>
            <person name="Karaoz U."/>
            <person name="Brodie E.L."/>
            <person name="Williams K.H."/>
            <person name="Hubbard S.S."/>
            <person name="Banfield J.F."/>
        </authorList>
    </citation>
    <scope>NUCLEOTIDE SEQUENCE [LARGE SCALE GENOMIC DNA]</scope>
</reference>
<dbReference type="Pfam" id="PF03848">
    <property type="entry name" value="TehB"/>
    <property type="match status" value="1"/>
</dbReference>
<dbReference type="InterPro" id="IPR015985">
    <property type="entry name" value="TehB-like_dom"/>
</dbReference>
<sequence>MSKIGLKDYYDNLYQDNPNIFGNSSLIFLKKILHSCTFNDGRALDIGPGNGLTSQYLADVGFIVDAVDFSSNAFTAVTDFDHIKTHIIPIEDFKVKFKYDLILFALTAHHLTYNDFHKVIAVLQKNTKTSGLNCFRIFTSDSDFYRQSDKTFFYDDGDSLDLLYKDWQVIEDKLILAQASTSSAKNEIREVVYRKKY</sequence>
<comment type="caution">
    <text evidence="2">The sequence shown here is derived from an EMBL/GenBank/DDBJ whole genome shotgun (WGS) entry which is preliminary data.</text>
</comment>
<dbReference type="Gene3D" id="3.40.50.150">
    <property type="entry name" value="Vaccinia Virus protein VP39"/>
    <property type="match status" value="1"/>
</dbReference>
<protein>
    <recommendedName>
        <fullName evidence="1">Tellurite resistance methyltransferase TehB-like domain-containing protein</fullName>
    </recommendedName>
</protein>
<evidence type="ECO:0000313" key="2">
    <source>
        <dbReference type="EMBL" id="OHA59247.1"/>
    </source>
</evidence>
<feature type="domain" description="Tellurite resistance methyltransferase TehB-like" evidence="1">
    <location>
        <begin position="38"/>
        <end position="171"/>
    </location>
</feature>
<dbReference type="Proteomes" id="UP000177838">
    <property type="component" value="Unassembled WGS sequence"/>
</dbReference>
<proteinExistence type="predicted"/>
<dbReference type="InterPro" id="IPR029063">
    <property type="entry name" value="SAM-dependent_MTases_sf"/>
</dbReference>
<accession>A0A1G2QFH9</accession>
<gene>
    <name evidence="2" type="ORF">A2589_03490</name>
</gene>
<dbReference type="AlphaFoldDB" id="A0A1G2QFH9"/>
<evidence type="ECO:0000313" key="3">
    <source>
        <dbReference type="Proteomes" id="UP000177838"/>
    </source>
</evidence>
<dbReference type="EMBL" id="MHTK01000008">
    <property type="protein sequence ID" value="OHA59247.1"/>
    <property type="molecule type" value="Genomic_DNA"/>
</dbReference>